<dbReference type="EMBL" id="CP058649">
    <property type="protein sequence ID" value="QUI25789.1"/>
    <property type="molecule type" value="Genomic_DNA"/>
</dbReference>
<organism evidence="11 12">
    <name type="scientific">Vallitalea pronyensis</name>
    <dbReference type="NCBI Taxonomy" id="1348613"/>
    <lineage>
        <taxon>Bacteria</taxon>
        <taxon>Bacillati</taxon>
        <taxon>Bacillota</taxon>
        <taxon>Clostridia</taxon>
        <taxon>Lachnospirales</taxon>
        <taxon>Vallitaleaceae</taxon>
        <taxon>Vallitalea</taxon>
    </lineage>
</organism>
<dbReference type="GO" id="GO:0009306">
    <property type="term" value="P:protein secretion"/>
    <property type="evidence" value="ECO:0007669"/>
    <property type="project" value="UniProtKB-UniRule"/>
</dbReference>
<dbReference type="GO" id="GO:0015450">
    <property type="term" value="F:protein-transporting ATPase activity"/>
    <property type="evidence" value="ECO:0007669"/>
    <property type="project" value="UniProtKB-UniRule"/>
</dbReference>
<evidence type="ECO:0000256" key="2">
    <source>
        <dbReference type="ARBA" id="ARBA00008445"/>
    </source>
</evidence>
<evidence type="ECO:0000256" key="3">
    <source>
        <dbReference type="ARBA" id="ARBA00022448"/>
    </source>
</evidence>
<dbReference type="PRINTS" id="PR01651">
    <property type="entry name" value="SECGEXPORT"/>
</dbReference>
<keyword evidence="8 10" id="KW-0811">Translocation</keyword>
<dbReference type="Proteomes" id="UP000683246">
    <property type="component" value="Chromosome"/>
</dbReference>
<dbReference type="InterPro" id="IPR004692">
    <property type="entry name" value="SecG"/>
</dbReference>
<evidence type="ECO:0000256" key="10">
    <source>
        <dbReference type="RuleBase" id="RU365087"/>
    </source>
</evidence>
<keyword evidence="6 10" id="KW-0653">Protein transport</keyword>
<proteinExistence type="inferred from homology"/>
<feature type="transmembrane region" description="Helical" evidence="10">
    <location>
        <begin position="6"/>
        <end position="25"/>
    </location>
</feature>
<keyword evidence="5 10" id="KW-0812">Transmembrane</keyword>
<accession>A0A8J8MQG0</accession>
<keyword evidence="9 10" id="KW-0472">Membrane</keyword>
<comment type="similarity">
    <text evidence="2 10">Belongs to the SecG family.</text>
</comment>
<gene>
    <name evidence="11" type="primary">secG</name>
    <name evidence="11" type="ORF">HZI73_18300</name>
</gene>
<evidence type="ECO:0000256" key="7">
    <source>
        <dbReference type="ARBA" id="ARBA00022989"/>
    </source>
</evidence>
<feature type="transmembrane region" description="Helical" evidence="10">
    <location>
        <begin position="59"/>
        <end position="79"/>
    </location>
</feature>
<dbReference type="PANTHER" id="PTHR34182">
    <property type="entry name" value="PROTEIN-EXPORT MEMBRANE PROTEIN SECG"/>
    <property type="match status" value="1"/>
</dbReference>
<dbReference type="KEGG" id="vpy:HZI73_18300"/>
<keyword evidence="4 10" id="KW-1003">Cell membrane</keyword>
<keyword evidence="12" id="KW-1185">Reference proteome</keyword>
<evidence type="ECO:0000256" key="9">
    <source>
        <dbReference type="ARBA" id="ARBA00023136"/>
    </source>
</evidence>
<dbReference type="GO" id="GO:0043952">
    <property type="term" value="P:protein transport by the Sec complex"/>
    <property type="evidence" value="ECO:0007669"/>
    <property type="project" value="TreeGrafter"/>
</dbReference>
<reference evidence="11" key="1">
    <citation type="submission" date="2020-07" db="EMBL/GenBank/DDBJ databases">
        <title>Vallitalea pronyensis genome.</title>
        <authorList>
            <person name="Postec A."/>
        </authorList>
    </citation>
    <scope>NUCLEOTIDE SEQUENCE</scope>
    <source>
        <strain evidence="11">FatNI3</strain>
    </source>
</reference>
<dbReference type="Pfam" id="PF03840">
    <property type="entry name" value="SecG"/>
    <property type="match status" value="1"/>
</dbReference>
<evidence type="ECO:0000313" key="12">
    <source>
        <dbReference type="Proteomes" id="UP000683246"/>
    </source>
</evidence>
<evidence type="ECO:0000256" key="6">
    <source>
        <dbReference type="ARBA" id="ARBA00022927"/>
    </source>
</evidence>
<dbReference type="PANTHER" id="PTHR34182:SF1">
    <property type="entry name" value="PROTEIN-EXPORT MEMBRANE PROTEIN SECG"/>
    <property type="match status" value="1"/>
</dbReference>
<keyword evidence="7 10" id="KW-1133">Transmembrane helix</keyword>
<protein>
    <recommendedName>
        <fullName evidence="10">Protein-export membrane protein SecG</fullName>
    </recommendedName>
</protein>
<evidence type="ECO:0000256" key="1">
    <source>
        <dbReference type="ARBA" id="ARBA00004651"/>
    </source>
</evidence>
<dbReference type="GO" id="GO:0065002">
    <property type="term" value="P:intracellular protein transmembrane transport"/>
    <property type="evidence" value="ECO:0007669"/>
    <property type="project" value="TreeGrafter"/>
</dbReference>
<evidence type="ECO:0000256" key="5">
    <source>
        <dbReference type="ARBA" id="ARBA00022692"/>
    </source>
</evidence>
<evidence type="ECO:0000256" key="4">
    <source>
        <dbReference type="ARBA" id="ARBA00022475"/>
    </source>
</evidence>
<sequence length="82" mass="8702">MDTLIIVVGVIYFIICAALITVVLLQKGKAAGLSGAISGAGESYWGKNKARSMEGKLDNLTKVGAVLFIVLSVVLSLLFKFR</sequence>
<comment type="function">
    <text evidence="10">Involved in protein export. Participates in an early event of protein translocation.</text>
</comment>
<dbReference type="NCBIfam" id="TIGR00810">
    <property type="entry name" value="secG"/>
    <property type="match status" value="1"/>
</dbReference>
<dbReference type="GO" id="GO:0005886">
    <property type="term" value="C:plasma membrane"/>
    <property type="evidence" value="ECO:0007669"/>
    <property type="project" value="UniProtKB-SubCell"/>
</dbReference>
<evidence type="ECO:0000313" key="11">
    <source>
        <dbReference type="EMBL" id="QUI25789.1"/>
    </source>
</evidence>
<keyword evidence="3 10" id="KW-0813">Transport</keyword>
<comment type="subcellular location">
    <subcellularLocation>
        <location evidence="1 10">Cell membrane</location>
        <topology evidence="1 10">Multi-pass membrane protein</topology>
    </subcellularLocation>
</comment>
<evidence type="ECO:0000256" key="8">
    <source>
        <dbReference type="ARBA" id="ARBA00023010"/>
    </source>
</evidence>
<dbReference type="AlphaFoldDB" id="A0A8J8MQG0"/>
<name>A0A8J8MQG0_9FIRM</name>